<gene>
    <name evidence="10" type="ORF">ANCCAN_14792</name>
</gene>
<evidence type="ECO:0000256" key="7">
    <source>
        <dbReference type="ARBA" id="ARBA00023242"/>
    </source>
</evidence>
<comment type="caution">
    <text evidence="10">The sequence shown here is derived from an EMBL/GenBank/DDBJ whole genome shotgun (WGS) entry which is preliminary data.</text>
</comment>
<dbReference type="InterPro" id="IPR045249">
    <property type="entry name" value="HARBI1-like"/>
</dbReference>
<keyword evidence="4" id="KW-0540">Nuclease</keyword>
<dbReference type="PANTHER" id="PTHR22930:SF85">
    <property type="entry name" value="GH03217P-RELATED"/>
    <property type="match status" value="1"/>
</dbReference>
<keyword evidence="11" id="KW-1185">Reference proteome</keyword>
<comment type="similarity">
    <text evidence="3">Belongs to the HARBI1 family.</text>
</comment>
<accession>A0A368G495</accession>
<dbReference type="OrthoDB" id="10062286at2759"/>
<evidence type="ECO:0000256" key="8">
    <source>
        <dbReference type="SAM" id="MobiDB-lite"/>
    </source>
</evidence>
<evidence type="ECO:0000256" key="4">
    <source>
        <dbReference type="ARBA" id="ARBA00022722"/>
    </source>
</evidence>
<feature type="region of interest" description="Disordered" evidence="8">
    <location>
        <begin position="323"/>
        <end position="373"/>
    </location>
</feature>
<keyword evidence="5" id="KW-0479">Metal-binding</keyword>
<organism evidence="10 11">
    <name type="scientific">Ancylostoma caninum</name>
    <name type="common">Dog hookworm</name>
    <dbReference type="NCBI Taxonomy" id="29170"/>
    <lineage>
        <taxon>Eukaryota</taxon>
        <taxon>Metazoa</taxon>
        <taxon>Ecdysozoa</taxon>
        <taxon>Nematoda</taxon>
        <taxon>Chromadorea</taxon>
        <taxon>Rhabditida</taxon>
        <taxon>Rhabditina</taxon>
        <taxon>Rhabditomorpha</taxon>
        <taxon>Strongyloidea</taxon>
        <taxon>Ancylostomatidae</taxon>
        <taxon>Ancylostomatinae</taxon>
        <taxon>Ancylostoma</taxon>
    </lineage>
</organism>
<keyword evidence="7" id="KW-0539">Nucleus</keyword>
<evidence type="ECO:0000313" key="10">
    <source>
        <dbReference type="EMBL" id="RCN39264.1"/>
    </source>
</evidence>
<keyword evidence="6" id="KW-0378">Hydrolase</keyword>
<feature type="domain" description="DDE Tnp4" evidence="9">
    <location>
        <begin position="505"/>
        <end position="646"/>
    </location>
</feature>
<evidence type="ECO:0000256" key="5">
    <source>
        <dbReference type="ARBA" id="ARBA00022723"/>
    </source>
</evidence>
<dbReference type="STRING" id="29170.A0A368G495"/>
<dbReference type="EMBL" id="JOJR01000347">
    <property type="protein sequence ID" value="RCN39264.1"/>
    <property type="molecule type" value="Genomic_DNA"/>
</dbReference>
<dbReference type="Pfam" id="PF13359">
    <property type="entry name" value="DDE_Tnp_4"/>
    <property type="match status" value="1"/>
</dbReference>
<evidence type="ECO:0000313" key="11">
    <source>
        <dbReference type="Proteomes" id="UP000252519"/>
    </source>
</evidence>
<sequence length="690" mass="77585">MSDGGDAGTHNLHKAISYVVVGINTIAESKKLFQFLRSNGYADVSLFHDFPEVKDPSEKTISTLDQTASDASAPLNEIRKSFTGTIEELFSKRGPTSKTKTTKNVVAEKNRHTEFPCALCGQYRPIMDARLTSRKRDQRIVFLSCLLMENDIDLDTAKRLYREPHTASRRICQSHYVKAASFISSEIEEMWGKVPVYGLHNVPLNILEVFLAHLQVFGDCIDEQIILEIYDVTRFFNECLARYHGINGWNDSDIWARRKKPMKRKQAASGSEGNAHEKDKTLQESESSPKSKVGRESPLFIEPKDEPQEPVDVCEGISAATLLNQSMPSPSSATNSEASSSEKGENFERLSCVSNEDEEKSRSPDDVKASTSVPVNTSRIIRDPSNYVNTVADRKFRQRFRMSRSTFKILCDALDPFLEKNAHNKTKSYTAIKVGTALEVLAGNAHAMKGLQLMGSSVTEIFGDVLDALLKWSGSVIQWPGQKERAEIAERFFKMTGLNDIVGCLDGTIIGAEHPQNEQHSSDESSKGPRSLNVALVADDKQQFRWVLAKYPGDVKDEEVFKRSLLCQQLKEGVKKGRLIGDEAYKREPFLLTWNSGKRYLKQEHNAFNEILSEAHKSVQEAIANWKRQFPILTSDIISPKVTRIIVGSAAVYNLTRFQGEPPFTSEEVADEVYERCSAFRFMKMVESTY</sequence>
<evidence type="ECO:0000256" key="1">
    <source>
        <dbReference type="ARBA" id="ARBA00001968"/>
    </source>
</evidence>
<protein>
    <recommendedName>
        <fullName evidence="9">DDE Tnp4 domain-containing protein</fullName>
    </recommendedName>
</protein>
<evidence type="ECO:0000259" key="9">
    <source>
        <dbReference type="Pfam" id="PF13359"/>
    </source>
</evidence>
<dbReference type="GO" id="GO:0046872">
    <property type="term" value="F:metal ion binding"/>
    <property type="evidence" value="ECO:0007669"/>
    <property type="project" value="UniProtKB-KW"/>
</dbReference>
<evidence type="ECO:0000256" key="3">
    <source>
        <dbReference type="ARBA" id="ARBA00006958"/>
    </source>
</evidence>
<dbReference type="Proteomes" id="UP000252519">
    <property type="component" value="Unassembled WGS sequence"/>
</dbReference>
<dbReference type="PANTHER" id="PTHR22930">
    <property type="match status" value="1"/>
</dbReference>
<dbReference type="GO" id="GO:0005634">
    <property type="term" value="C:nucleus"/>
    <property type="evidence" value="ECO:0007669"/>
    <property type="project" value="UniProtKB-SubCell"/>
</dbReference>
<feature type="region of interest" description="Disordered" evidence="8">
    <location>
        <begin position="260"/>
        <end position="311"/>
    </location>
</feature>
<evidence type="ECO:0000256" key="6">
    <source>
        <dbReference type="ARBA" id="ARBA00022801"/>
    </source>
</evidence>
<feature type="compositionally biased region" description="Basic and acidic residues" evidence="8">
    <location>
        <begin position="359"/>
        <end position="368"/>
    </location>
</feature>
<feature type="compositionally biased region" description="Basic and acidic residues" evidence="8">
    <location>
        <begin position="274"/>
        <end position="295"/>
    </location>
</feature>
<dbReference type="AlphaFoldDB" id="A0A368G495"/>
<feature type="compositionally biased region" description="Low complexity" evidence="8">
    <location>
        <begin position="328"/>
        <end position="339"/>
    </location>
</feature>
<name>A0A368G495_ANCCA</name>
<comment type="subcellular location">
    <subcellularLocation>
        <location evidence="2">Nucleus</location>
    </subcellularLocation>
</comment>
<dbReference type="GO" id="GO:0016787">
    <property type="term" value="F:hydrolase activity"/>
    <property type="evidence" value="ECO:0007669"/>
    <property type="project" value="UniProtKB-KW"/>
</dbReference>
<evidence type="ECO:0000256" key="2">
    <source>
        <dbReference type="ARBA" id="ARBA00004123"/>
    </source>
</evidence>
<dbReference type="GO" id="GO:0004518">
    <property type="term" value="F:nuclease activity"/>
    <property type="evidence" value="ECO:0007669"/>
    <property type="project" value="UniProtKB-KW"/>
</dbReference>
<dbReference type="InterPro" id="IPR027806">
    <property type="entry name" value="HARBI1_dom"/>
</dbReference>
<proteinExistence type="inferred from homology"/>
<comment type="cofactor">
    <cofactor evidence="1">
        <name>a divalent metal cation</name>
        <dbReference type="ChEBI" id="CHEBI:60240"/>
    </cofactor>
</comment>
<reference evidence="10 11" key="1">
    <citation type="submission" date="2014-10" db="EMBL/GenBank/DDBJ databases">
        <title>Draft genome of the hookworm Ancylostoma caninum.</title>
        <authorList>
            <person name="Mitreva M."/>
        </authorList>
    </citation>
    <scope>NUCLEOTIDE SEQUENCE [LARGE SCALE GENOMIC DNA]</scope>
    <source>
        <strain evidence="10 11">Baltimore</strain>
    </source>
</reference>